<organism evidence="1 2">
    <name type="scientific">Caerostris extrusa</name>
    <name type="common">Bark spider</name>
    <name type="synonym">Caerostris bankana</name>
    <dbReference type="NCBI Taxonomy" id="172846"/>
    <lineage>
        <taxon>Eukaryota</taxon>
        <taxon>Metazoa</taxon>
        <taxon>Ecdysozoa</taxon>
        <taxon>Arthropoda</taxon>
        <taxon>Chelicerata</taxon>
        <taxon>Arachnida</taxon>
        <taxon>Araneae</taxon>
        <taxon>Araneomorphae</taxon>
        <taxon>Entelegynae</taxon>
        <taxon>Araneoidea</taxon>
        <taxon>Araneidae</taxon>
        <taxon>Caerostris</taxon>
    </lineage>
</organism>
<evidence type="ECO:0000313" key="2">
    <source>
        <dbReference type="Proteomes" id="UP001054945"/>
    </source>
</evidence>
<gene>
    <name evidence="1" type="ORF">CEXT_538181</name>
</gene>
<dbReference type="Proteomes" id="UP001054945">
    <property type="component" value="Unassembled WGS sequence"/>
</dbReference>
<sequence>MANSRLIYYNRTVANDTKSFFKQNFRACLTRPEIPICIRESMLKSRAPISAPLASSSRKVAELSTVGRPSHRTSCRCLK</sequence>
<dbReference type="AlphaFoldDB" id="A0AAV4RG52"/>
<comment type="caution">
    <text evidence="1">The sequence shown here is derived from an EMBL/GenBank/DDBJ whole genome shotgun (WGS) entry which is preliminary data.</text>
</comment>
<accession>A0AAV4RG52</accession>
<evidence type="ECO:0000313" key="1">
    <source>
        <dbReference type="EMBL" id="GIY19584.1"/>
    </source>
</evidence>
<keyword evidence="2" id="KW-1185">Reference proteome</keyword>
<proteinExistence type="predicted"/>
<reference evidence="1 2" key="1">
    <citation type="submission" date="2021-06" db="EMBL/GenBank/DDBJ databases">
        <title>Caerostris extrusa draft genome.</title>
        <authorList>
            <person name="Kono N."/>
            <person name="Arakawa K."/>
        </authorList>
    </citation>
    <scope>NUCLEOTIDE SEQUENCE [LARGE SCALE GENOMIC DNA]</scope>
</reference>
<dbReference type="EMBL" id="BPLR01007776">
    <property type="protein sequence ID" value="GIY19584.1"/>
    <property type="molecule type" value="Genomic_DNA"/>
</dbReference>
<protein>
    <submittedName>
        <fullName evidence="1">Uncharacterized protein</fullName>
    </submittedName>
</protein>
<name>A0AAV4RG52_CAEEX</name>